<keyword evidence="7" id="KW-0472">Membrane</keyword>
<organism evidence="9 10">
    <name type="scientific">Nitrosospira multiformis</name>
    <dbReference type="NCBI Taxonomy" id="1231"/>
    <lineage>
        <taxon>Bacteria</taxon>
        <taxon>Pseudomonadati</taxon>
        <taxon>Pseudomonadota</taxon>
        <taxon>Betaproteobacteria</taxon>
        <taxon>Nitrosomonadales</taxon>
        <taxon>Nitrosomonadaceae</taxon>
        <taxon>Nitrosospira</taxon>
    </lineage>
</organism>
<sequence length="297" mass="32860">MIEISPRFFRHSPSLLARTAFFVILSLLLMALDSRFRYLGGVREIFSVIVYPLQKLAHVPVSMYDAASELFQHSEIAEENAHLKQQHLVDKGQLLRLRALEAENNQLRKLLNATQRIKNKAMVAEILHVPHDPFNRKVLLDKGSMSGIEAGQAVVDDIGVVGQVTRNYPLASEVTLLTDRDHSVPVQVVRNGLRSIISGTGREGVLELRYMAINTDIQEGDALVTSGIDGVYPPGLPVAVVSQIDRNPNYIFARITCTPASGVNQNQQLLILSTPAPRAGTPAEATKMKSRQEARRQ</sequence>
<feature type="transmembrane region" description="Helical" evidence="7">
    <location>
        <begin position="15"/>
        <end position="32"/>
    </location>
</feature>
<dbReference type="InterPro" id="IPR042177">
    <property type="entry name" value="Cell/Rod_1"/>
</dbReference>
<dbReference type="InterPro" id="IPR055342">
    <property type="entry name" value="MreC_beta-barrel_core"/>
</dbReference>
<dbReference type="Pfam" id="PF04085">
    <property type="entry name" value="MreC"/>
    <property type="match status" value="1"/>
</dbReference>
<feature type="domain" description="Rod shape-determining protein MreC beta-barrel core" evidence="8">
    <location>
        <begin position="128"/>
        <end position="272"/>
    </location>
</feature>
<gene>
    <name evidence="9" type="ORF">C8R21_101232</name>
</gene>
<keyword evidence="7" id="KW-0812">Transmembrane</keyword>
<dbReference type="Proteomes" id="UP000244152">
    <property type="component" value="Unassembled WGS sequence"/>
</dbReference>
<keyword evidence="3 5" id="KW-0133">Cell shape</keyword>
<dbReference type="Gene3D" id="2.40.10.350">
    <property type="entry name" value="Rod shape-determining protein MreC, domain 2"/>
    <property type="match status" value="1"/>
</dbReference>
<evidence type="ECO:0000256" key="5">
    <source>
        <dbReference type="PIRNR" id="PIRNR038471"/>
    </source>
</evidence>
<dbReference type="InterPro" id="IPR042175">
    <property type="entry name" value="Cell/Rod_MreC_2"/>
</dbReference>
<dbReference type="NCBIfam" id="TIGR00219">
    <property type="entry name" value="mreC"/>
    <property type="match status" value="1"/>
</dbReference>
<dbReference type="GO" id="GO:0008360">
    <property type="term" value="P:regulation of cell shape"/>
    <property type="evidence" value="ECO:0007669"/>
    <property type="project" value="UniProtKB-KW"/>
</dbReference>
<dbReference type="InterPro" id="IPR007221">
    <property type="entry name" value="MreC"/>
</dbReference>
<comment type="similarity">
    <text evidence="1 5">Belongs to the MreC family.</text>
</comment>
<feature type="region of interest" description="Disordered" evidence="6">
    <location>
        <begin position="275"/>
        <end position="297"/>
    </location>
</feature>
<evidence type="ECO:0000259" key="8">
    <source>
        <dbReference type="Pfam" id="PF04085"/>
    </source>
</evidence>
<accession>A0A2T5IIA3</accession>
<evidence type="ECO:0000313" key="9">
    <source>
        <dbReference type="EMBL" id="PTQ83538.1"/>
    </source>
</evidence>
<proteinExistence type="inferred from homology"/>
<protein>
    <recommendedName>
        <fullName evidence="2 5">Cell shape-determining protein MreC</fullName>
    </recommendedName>
    <alternativeName>
        <fullName evidence="4 5">Cell shape protein MreC</fullName>
    </alternativeName>
</protein>
<name>A0A2T5IIA3_9PROT</name>
<evidence type="ECO:0000256" key="1">
    <source>
        <dbReference type="ARBA" id="ARBA00009369"/>
    </source>
</evidence>
<dbReference type="PIRSF" id="PIRSF038471">
    <property type="entry name" value="MreC"/>
    <property type="match status" value="1"/>
</dbReference>
<evidence type="ECO:0000256" key="3">
    <source>
        <dbReference type="ARBA" id="ARBA00022960"/>
    </source>
</evidence>
<reference evidence="9 10" key="1">
    <citation type="submission" date="2018-04" db="EMBL/GenBank/DDBJ databases">
        <title>Active sludge and wastewater microbial communities from Klosterneuburg, Austria.</title>
        <authorList>
            <person name="Wagner M."/>
        </authorList>
    </citation>
    <scope>NUCLEOTIDE SEQUENCE [LARGE SCALE GENOMIC DNA]</scope>
    <source>
        <strain evidence="9 10">Nl12</strain>
    </source>
</reference>
<evidence type="ECO:0000256" key="2">
    <source>
        <dbReference type="ARBA" id="ARBA00013855"/>
    </source>
</evidence>
<evidence type="ECO:0000256" key="6">
    <source>
        <dbReference type="SAM" id="MobiDB-lite"/>
    </source>
</evidence>
<evidence type="ECO:0000256" key="4">
    <source>
        <dbReference type="ARBA" id="ARBA00032089"/>
    </source>
</evidence>
<comment type="caution">
    <text evidence="9">The sequence shown here is derived from an EMBL/GenBank/DDBJ whole genome shotgun (WGS) entry which is preliminary data.</text>
</comment>
<dbReference type="EMBL" id="QAOK01000001">
    <property type="protein sequence ID" value="PTQ83538.1"/>
    <property type="molecule type" value="Genomic_DNA"/>
</dbReference>
<evidence type="ECO:0000313" key="10">
    <source>
        <dbReference type="Proteomes" id="UP000244152"/>
    </source>
</evidence>
<dbReference type="RefSeq" id="WP_107761043.1">
    <property type="nucleotide sequence ID" value="NZ_QAOK01000001.1"/>
</dbReference>
<evidence type="ECO:0000256" key="7">
    <source>
        <dbReference type="SAM" id="Phobius"/>
    </source>
</evidence>
<dbReference type="PANTHER" id="PTHR34138">
    <property type="entry name" value="CELL SHAPE-DETERMINING PROTEIN MREC"/>
    <property type="match status" value="1"/>
</dbReference>
<feature type="compositionally biased region" description="Basic and acidic residues" evidence="6">
    <location>
        <begin position="286"/>
        <end position="297"/>
    </location>
</feature>
<dbReference type="PANTHER" id="PTHR34138:SF1">
    <property type="entry name" value="CELL SHAPE-DETERMINING PROTEIN MREC"/>
    <property type="match status" value="1"/>
</dbReference>
<dbReference type="Gene3D" id="2.40.10.340">
    <property type="entry name" value="Rod shape-determining protein MreC, domain 1"/>
    <property type="match status" value="1"/>
</dbReference>
<dbReference type="GO" id="GO:0005886">
    <property type="term" value="C:plasma membrane"/>
    <property type="evidence" value="ECO:0007669"/>
    <property type="project" value="TreeGrafter"/>
</dbReference>
<comment type="function">
    <text evidence="5">Involved in formation and maintenance of cell shape.</text>
</comment>
<dbReference type="AlphaFoldDB" id="A0A2T5IIA3"/>
<keyword evidence="7" id="KW-1133">Transmembrane helix</keyword>